<dbReference type="PATRIC" id="fig|1121098.3.peg.1879"/>
<dbReference type="AlphaFoldDB" id="U6REH9"/>
<dbReference type="HOGENOM" id="CLU_126496_1_0_10"/>
<keyword evidence="2" id="KW-1185">Reference proteome</keyword>
<accession>U6REH9</accession>
<sequence length="116" mass="13304">MFPLLREGKDEVAVYPCKAESLKPMDVVLFRYRGRCLLHRIVGMKDGRFIMQGDGVCAFYEECTAADIIGVLGMVYRVSGRAVSVSSLRWRILSRLWRSLGVFRKVGLCIFHRILF</sequence>
<evidence type="ECO:0008006" key="3">
    <source>
        <dbReference type="Google" id="ProtNLM"/>
    </source>
</evidence>
<name>U6REH9_9BACT</name>
<gene>
    <name evidence="1" type="ORF">HMPREF1534_01850</name>
</gene>
<dbReference type="Proteomes" id="UP000017831">
    <property type="component" value="Unassembled WGS sequence"/>
</dbReference>
<organism evidence="1 2">
    <name type="scientific">Phocaeicola massiliensis B84634 = Timone 84634 = DSM 17679 = JCM 13223</name>
    <dbReference type="NCBI Taxonomy" id="1121098"/>
    <lineage>
        <taxon>Bacteria</taxon>
        <taxon>Pseudomonadati</taxon>
        <taxon>Bacteroidota</taxon>
        <taxon>Bacteroidia</taxon>
        <taxon>Bacteroidales</taxon>
        <taxon>Bacteroidaceae</taxon>
        <taxon>Phocaeicola</taxon>
    </lineage>
</organism>
<dbReference type="EMBL" id="AQHY01000022">
    <property type="protein sequence ID" value="EOA55034.1"/>
    <property type="molecule type" value="Genomic_DNA"/>
</dbReference>
<reference evidence="1 2" key="1">
    <citation type="submission" date="2013-04" db="EMBL/GenBank/DDBJ databases">
        <title>The Genome Sequence of Bacteroides massiliensis DSM 17679.</title>
        <authorList>
            <consortium name="The Broad Institute Genomics Platform"/>
            <person name="Earl A."/>
            <person name="Ward D."/>
            <person name="Feldgarden M."/>
            <person name="Gevers D."/>
            <person name="Martens E."/>
            <person name="Fenner L."/>
            <person name="Roux V."/>
            <person name="Mallet M.N."/>
            <person name="Raoult D."/>
            <person name="Walker B."/>
            <person name="Young S."/>
            <person name="Zeng Q."/>
            <person name="Gargeya S."/>
            <person name="Fitzgerald M."/>
            <person name="Haas B."/>
            <person name="Abouelleil A."/>
            <person name="Allen A.W."/>
            <person name="Alvarado L."/>
            <person name="Arachchi H.M."/>
            <person name="Berlin A.M."/>
            <person name="Chapman S.B."/>
            <person name="Gainer-Dewar J."/>
            <person name="Goldberg J."/>
            <person name="Griggs A."/>
            <person name="Gujja S."/>
            <person name="Hansen M."/>
            <person name="Howarth C."/>
            <person name="Imamovic A."/>
            <person name="Ireland A."/>
            <person name="Larimer J."/>
            <person name="McCowan C."/>
            <person name="Murphy C."/>
            <person name="Pearson M."/>
            <person name="Poon T.W."/>
            <person name="Priest M."/>
            <person name="Roberts A."/>
            <person name="Saif S."/>
            <person name="Shea T."/>
            <person name="Sisk P."/>
            <person name="Sykes S."/>
            <person name="Wortman J."/>
            <person name="Nusbaum C."/>
            <person name="Birren B."/>
        </authorList>
    </citation>
    <scope>NUCLEOTIDE SEQUENCE [LARGE SCALE GENOMIC DNA]</scope>
    <source>
        <strain evidence="2">B84634 / Timone 84634 / DSM 17679 / JCM 13223</strain>
    </source>
</reference>
<evidence type="ECO:0000313" key="1">
    <source>
        <dbReference type="EMBL" id="EOA55034.1"/>
    </source>
</evidence>
<dbReference type="STRING" id="1121098.HMPREF1534_01850"/>
<protein>
    <recommendedName>
        <fullName evidence="3">Peptidase S24/S26A/S26B/S26C domain-containing protein</fullName>
    </recommendedName>
</protein>
<evidence type="ECO:0000313" key="2">
    <source>
        <dbReference type="Proteomes" id="UP000017831"/>
    </source>
</evidence>
<proteinExistence type="predicted"/>
<comment type="caution">
    <text evidence="1">The sequence shown here is derived from an EMBL/GenBank/DDBJ whole genome shotgun (WGS) entry which is preliminary data.</text>
</comment>